<evidence type="ECO:0000256" key="1">
    <source>
        <dbReference type="SAM" id="Phobius"/>
    </source>
</evidence>
<keyword evidence="1" id="KW-0812">Transmembrane</keyword>
<gene>
    <name evidence="2" type="ORF">ACFPIB_05140</name>
</gene>
<name>A0ABW0EAS7_9BACT</name>
<dbReference type="InterPro" id="IPR005134">
    <property type="entry name" value="UPF0114"/>
</dbReference>
<comment type="caution">
    <text evidence="2">The sequence shown here is derived from an EMBL/GenBank/DDBJ whole genome shotgun (WGS) entry which is preliminary data.</text>
</comment>
<feature type="transmembrane region" description="Helical" evidence="1">
    <location>
        <begin position="138"/>
        <end position="157"/>
    </location>
</feature>
<keyword evidence="3" id="KW-1185">Reference proteome</keyword>
<organism evidence="2 3">
    <name type="scientific">Adhaeribacter terreus</name>
    <dbReference type="NCBI Taxonomy" id="529703"/>
    <lineage>
        <taxon>Bacteria</taxon>
        <taxon>Pseudomonadati</taxon>
        <taxon>Bacteroidota</taxon>
        <taxon>Cytophagia</taxon>
        <taxon>Cytophagales</taxon>
        <taxon>Hymenobacteraceae</taxon>
        <taxon>Adhaeribacter</taxon>
    </lineage>
</organism>
<protein>
    <submittedName>
        <fullName evidence="2">YqhA family protein</fullName>
    </submittedName>
</protein>
<reference evidence="3" key="1">
    <citation type="journal article" date="2019" name="Int. J. Syst. Evol. Microbiol.">
        <title>The Global Catalogue of Microorganisms (GCM) 10K type strain sequencing project: providing services to taxonomists for standard genome sequencing and annotation.</title>
        <authorList>
            <consortium name="The Broad Institute Genomics Platform"/>
            <consortium name="The Broad Institute Genome Sequencing Center for Infectious Disease"/>
            <person name="Wu L."/>
            <person name="Ma J."/>
        </authorList>
    </citation>
    <scope>NUCLEOTIDE SEQUENCE [LARGE SCALE GENOMIC DNA]</scope>
    <source>
        <strain evidence="3">KACC 12602</strain>
    </source>
</reference>
<dbReference type="Pfam" id="PF03350">
    <property type="entry name" value="UPF0114"/>
    <property type="match status" value="1"/>
</dbReference>
<accession>A0ABW0EAS7</accession>
<keyword evidence="1" id="KW-1133">Transmembrane helix</keyword>
<evidence type="ECO:0000313" key="3">
    <source>
        <dbReference type="Proteomes" id="UP001596161"/>
    </source>
</evidence>
<dbReference type="EMBL" id="JBHSKT010000002">
    <property type="protein sequence ID" value="MFC5269984.1"/>
    <property type="molecule type" value="Genomic_DNA"/>
</dbReference>
<keyword evidence="1" id="KW-0472">Membrane</keyword>
<dbReference type="Proteomes" id="UP001596161">
    <property type="component" value="Unassembled WGS sequence"/>
</dbReference>
<evidence type="ECO:0000313" key="2">
    <source>
        <dbReference type="EMBL" id="MFC5269984.1"/>
    </source>
</evidence>
<sequence length="160" mass="18515">MKNLLRIRYVYIIAVVFTLLNSIFFLISGVIESVHGFEIFFRKLRSGEKILIGVYFMESLDRFLVAFVFMIFSLGIWKLFYVKNDQAVDLPAWLQISSLKDLKILLWETIMVTLVVFTISMIVNTTAEEGVSLDSLEWNALVLPAIILTLSVSLYFMRKE</sequence>
<proteinExistence type="predicted"/>
<feature type="transmembrane region" description="Helical" evidence="1">
    <location>
        <begin position="9"/>
        <end position="31"/>
    </location>
</feature>
<dbReference type="RefSeq" id="WP_378016358.1">
    <property type="nucleotide sequence ID" value="NZ_JBHSKT010000002.1"/>
</dbReference>
<feature type="transmembrane region" description="Helical" evidence="1">
    <location>
        <begin position="63"/>
        <end position="81"/>
    </location>
</feature>
<feature type="transmembrane region" description="Helical" evidence="1">
    <location>
        <begin position="102"/>
        <end position="123"/>
    </location>
</feature>